<feature type="domain" description="Peptidase S9 prolyl oligopeptidase catalytic" evidence="1">
    <location>
        <begin position="158"/>
        <end position="312"/>
    </location>
</feature>
<dbReference type="Gene3D" id="3.40.50.1820">
    <property type="entry name" value="alpha/beta hydrolase"/>
    <property type="match status" value="1"/>
</dbReference>
<dbReference type="AlphaFoldDB" id="A0A366E7Q1"/>
<dbReference type="RefSeq" id="WP_113868782.1">
    <property type="nucleotide sequence ID" value="NZ_BAABQN010000005.1"/>
</dbReference>
<accession>A0A366E7Q1</accession>
<dbReference type="EMBL" id="QNRI01000005">
    <property type="protein sequence ID" value="RBO98342.1"/>
    <property type="molecule type" value="Genomic_DNA"/>
</dbReference>
<proteinExistence type="predicted"/>
<sequence length="322" mass="36550">MLSIIIGLITLVLVGLVGAGFYFYHVAIARGEKPFLSEDPDLQVDDELDLSSKEDKQWWNDQEFAKWQQQTPDHLHLYGYFLQANKPTRHVAIVAHGYSGDAKTMSGFARLYHEVYGMHVLVPDARGHGISEGDYIGFGWHERLDYQRWIAQVLQQLGNDMEIVLHGVSMGAATVMMTSGEKLPDQVKAIIADCGYTSAMEELRYQMKRMYHLPAFPILHITSLLAKLKSGYSFQEASALNQVKKTTKPMLYVHGKEDAFVPTFMVHKLYQATNTNQKELLLIPRAGHGLAWQTDSQTYYQRLTAFLSKHLTEVQQADDILL</sequence>
<dbReference type="STRING" id="200904.GCA_900168775_01109"/>
<comment type="caution">
    <text evidence="2">The sequence shown here is derived from an EMBL/GenBank/DDBJ whole genome shotgun (WGS) entry which is preliminary data.</text>
</comment>
<dbReference type="InterPro" id="IPR001375">
    <property type="entry name" value="Peptidase_S9_cat"/>
</dbReference>
<dbReference type="PANTHER" id="PTHR43358:SF4">
    <property type="entry name" value="ALPHA_BETA HYDROLASE FOLD-1 DOMAIN-CONTAINING PROTEIN"/>
    <property type="match status" value="1"/>
</dbReference>
<evidence type="ECO:0000313" key="3">
    <source>
        <dbReference type="Proteomes" id="UP000252254"/>
    </source>
</evidence>
<dbReference type="InterPro" id="IPR029058">
    <property type="entry name" value="AB_hydrolase_fold"/>
</dbReference>
<gene>
    <name evidence="2" type="ORF">DES48_105195</name>
</gene>
<dbReference type="GO" id="GO:0008236">
    <property type="term" value="F:serine-type peptidase activity"/>
    <property type="evidence" value="ECO:0007669"/>
    <property type="project" value="InterPro"/>
</dbReference>
<keyword evidence="3" id="KW-1185">Reference proteome</keyword>
<dbReference type="Proteomes" id="UP000252254">
    <property type="component" value="Unassembled WGS sequence"/>
</dbReference>
<dbReference type="OrthoDB" id="9776685at2"/>
<name>A0A366E7Q1_9BACI</name>
<evidence type="ECO:0000259" key="1">
    <source>
        <dbReference type="Pfam" id="PF00326"/>
    </source>
</evidence>
<dbReference type="Pfam" id="PF00326">
    <property type="entry name" value="Peptidase_S9"/>
    <property type="match status" value="1"/>
</dbReference>
<dbReference type="PANTHER" id="PTHR43358">
    <property type="entry name" value="ALPHA/BETA-HYDROLASE"/>
    <property type="match status" value="1"/>
</dbReference>
<reference evidence="2 3" key="1">
    <citation type="submission" date="2018-06" db="EMBL/GenBank/DDBJ databases">
        <title>Genomic Encyclopedia of Type Strains, Phase IV (KMG-IV): sequencing the most valuable type-strain genomes for metagenomic binning, comparative biology and taxonomic classification.</title>
        <authorList>
            <person name="Goeker M."/>
        </authorList>
    </citation>
    <scope>NUCLEOTIDE SEQUENCE [LARGE SCALE GENOMIC DNA]</scope>
    <source>
        <strain evidence="2 3">DSM 15140</strain>
    </source>
</reference>
<dbReference type="InterPro" id="IPR052920">
    <property type="entry name" value="DNA-binding_regulatory"/>
</dbReference>
<protein>
    <recommendedName>
        <fullName evidence="1">Peptidase S9 prolyl oligopeptidase catalytic domain-containing protein</fullName>
    </recommendedName>
</protein>
<organism evidence="2 3">
    <name type="scientific">Paraliobacillus ryukyuensis</name>
    <dbReference type="NCBI Taxonomy" id="200904"/>
    <lineage>
        <taxon>Bacteria</taxon>
        <taxon>Bacillati</taxon>
        <taxon>Bacillota</taxon>
        <taxon>Bacilli</taxon>
        <taxon>Bacillales</taxon>
        <taxon>Bacillaceae</taxon>
        <taxon>Paraliobacillus</taxon>
    </lineage>
</organism>
<dbReference type="SUPFAM" id="SSF53474">
    <property type="entry name" value="alpha/beta-Hydrolases"/>
    <property type="match status" value="1"/>
</dbReference>
<evidence type="ECO:0000313" key="2">
    <source>
        <dbReference type="EMBL" id="RBO98342.1"/>
    </source>
</evidence>
<dbReference type="GO" id="GO:0006508">
    <property type="term" value="P:proteolysis"/>
    <property type="evidence" value="ECO:0007669"/>
    <property type="project" value="InterPro"/>
</dbReference>